<gene>
    <name evidence="4" type="ORF">JOC49_000896</name>
</gene>
<reference evidence="4 5" key="1">
    <citation type="submission" date="2021-01" db="EMBL/GenBank/DDBJ databases">
        <title>Genomic Encyclopedia of Type Strains, Phase IV (KMG-IV): sequencing the most valuable type-strain genomes for metagenomic binning, comparative biology and taxonomic classification.</title>
        <authorList>
            <person name="Goeker M."/>
        </authorList>
    </citation>
    <scope>NUCLEOTIDE SEQUENCE [LARGE SCALE GENOMIC DNA]</scope>
    <source>
        <strain evidence="4 5">DSM 24436</strain>
    </source>
</reference>
<evidence type="ECO:0008006" key="6">
    <source>
        <dbReference type="Google" id="ProtNLM"/>
    </source>
</evidence>
<feature type="region of interest" description="Disordered" evidence="2">
    <location>
        <begin position="126"/>
        <end position="149"/>
    </location>
</feature>
<protein>
    <recommendedName>
        <fullName evidence="6">DUF2680 domain-containing protein</fullName>
    </recommendedName>
</protein>
<sequence length="149" mass="15873">MKRILILTALSVLIISTMALSFADATFRPSEILANLLGKSTEDVYELRLESGKTFGQLAEENGVYSEFSEATLEAKKARLAELVEEGKLTQEEADQMLENFEACDGTQSGLGRGLFGKGSGGQGCNGQGRGLGQGKGNGMGGRGMMKNW</sequence>
<comment type="caution">
    <text evidence="4">The sequence shown here is derived from an EMBL/GenBank/DDBJ whole genome shotgun (WGS) entry which is preliminary data.</text>
</comment>
<organism evidence="4 5">
    <name type="scientific">Fusibacter tunisiensis</name>
    <dbReference type="NCBI Taxonomy" id="1008308"/>
    <lineage>
        <taxon>Bacteria</taxon>
        <taxon>Bacillati</taxon>
        <taxon>Bacillota</taxon>
        <taxon>Clostridia</taxon>
        <taxon>Eubacteriales</taxon>
        <taxon>Eubacteriales Family XII. Incertae Sedis</taxon>
        <taxon>Fusibacter</taxon>
    </lineage>
</organism>
<evidence type="ECO:0000313" key="4">
    <source>
        <dbReference type="EMBL" id="MBM7561376.1"/>
    </source>
</evidence>
<evidence type="ECO:0000313" key="5">
    <source>
        <dbReference type="Proteomes" id="UP000767854"/>
    </source>
</evidence>
<keyword evidence="1" id="KW-0175">Coiled coil</keyword>
<evidence type="ECO:0000256" key="1">
    <source>
        <dbReference type="SAM" id="Coils"/>
    </source>
</evidence>
<proteinExistence type="predicted"/>
<keyword evidence="5" id="KW-1185">Reference proteome</keyword>
<feature type="coiled-coil region" evidence="1">
    <location>
        <begin position="66"/>
        <end position="100"/>
    </location>
</feature>
<feature type="chain" id="PRO_5046031145" description="DUF2680 domain-containing protein" evidence="3">
    <location>
        <begin position="24"/>
        <end position="149"/>
    </location>
</feature>
<feature type="signal peptide" evidence="3">
    <location>
        <begin position="1"/>
        <end position="23"/>
    </location>
</feature>
<dbReference type="RefSeq" id="WP_204662824.1">
    <property type="nucleotide sequence ID" value="NZ_JAFBDT010000004.1"/>
</dbReference>
<evidence type="ECO:0000256" key="3">
    <source>
        <dbReference type="SAM" id="SignalP"/>
    </source>
</evidence>
<evidence type="ECO:0000256" key="2">
    <source>
        <dbReference type="SAM" id="MobiDB-lite"/>
    </source>
</evidence>
<keyword evidence="3" id="KW-0732">Signal</keyword>
<accession>A0ABS2MPP5</accession>
<dbReference type="EMBL" id="JAFBDT010000004">
    <property type="protein sequence ID" value="MBM7561376.1"/>
    <property type="molecule type" value="Genomic_DNA"/>
</dbReference>
<dbReference type="Proteomes" id="UP000767854">
    <property type="component" value="Unassembled WGS sequence"/>
</dbReference>
<name>A0ABS2MPP5_9FIRM</name>